<accession>A0A1M5K1U8</accession>
<dbReference type="Proteomes" id="UP000183945">
    <property type="component" value="Unassembled WGS sequence"/>
</dbReference>
<dbReference type="Pfam" id="PF01609">
    <property type="entry name" value="DDE_Tnp_1"/>
    <property type="match status" value="1"/>
</dbReference>
<keyword evidence="1" id="KW-0472">Membrane</keyword>
<dbReference type="AlphaFoldDB" id="A0A1M5K1U8"/>
<feature type="domain" description="Transposase IS4-like" evidence="2">
    <location>
        <begin position="17"/>
        <end position="76"/>
    </location>
</feature>
<evidence type="ECO:0000313" key="3">
    <source>
        <dbReference type="EMBL" id="SHG46695.1"/>
    </source>
</evidence>
<dbReference type="GO" id="GO:0006313">
    <property type="term" value="P:DNA transposition"/>
    <property type="evidence" value="ECO:0007669"/>
    <property type="project" value="InterPro"/>
</dbReference>
<dbReference type="PANTHER" id="PTHR33258:SF1">
    <property type="entry name" value="TRANSPOSASE INSL FOR INSERTION SEQUENCE ELEMENT IS186A-RELATED"/>
    <property type="match status" value="1"/>
</dbReference>
<dbReference type="STRING" id="1073325.SAMN05444483_11314"/>
<proteinExistence type="predicted"/>
<dbReference type="GO" id="GO:0003677">
    <property type="term" value="F:DNA binding"/>
    <property type="evidence" value="ECO:0007669"/>
    <property type="project" value="InterPro"/>
</dbReference>
<keyword evidence="4" id="KW-1185">Reference proteome</keyword>
<keyword evidence="1" id="KW-0812">Transmembrane</keyword>
<protein>
    <submittedName>
        <fullName evidence="3">Transposase DDE domain-containing protein</fullName>
    </submittedName>
</protein>
<evidence type="ECO:0000256" key="1">
    <source>
        <dbReference type="SAM" id="Phobius"/>
    </source>
</evidence>
<dbReference type="GO" id="GO:0004803">
    <property type="term" value="F:transposase activity"/>
    <property type="evidence" value="ECO:0007669"/>
    <property type="project" value="InterPro"/>
</dbReference>
<name>A0A1M5K1U8_SALEC</name>
<feature type="transmembrane region" description="Helical" evidence="1">
    <location>
        <begin position="62"/>
        <end position="79"/>
    </location>
</feature>
<gene>
    <name evidence="3" type="ORF">SAMN05444483_11314</name>
</gene>
<reference evidence="4" key="1">
    <citation type="submission" date="2016-11" db="EMBL/GenBank/DDBJ databases">
        <authorList>
            <person name="Varghese N."/>
            <person name="Submissions S."/>
        </authorList>
    </citation>
    <scope>NUCLEOTIDE SEQUENCE [LARGE SCALE GENOMIC DNA]</scope>
    <source>
        <strain evidence="4">DSM 24579</strain>
    </source>
</reference>
<dbReference type="EMBL" id="FQVT01000013">
    <property type="protein sequence ID" value="SHG46695.1"/>
    <property type="molecule type" value="Genomic_DNA"/>
</dbReference>
<sequence>MRLVSYYDPEMNKAFYFLTNLFEEEASQIALLYKKRWQVELLFKKIKQNFPLQYFYGENKNAIQIQLWCTLIALLLTFMKKQFTKRWGFSSLISLLQKQLFTFAKFIDFFNNVNAYALEFTKNSSVQEESQEKLNFSSG</sequence>
<evidence type="ECO:0000259" key="2">
    <source>
        <dbReference type="Pfam" id="PF01609"/>
    </source>
</evidence>
<keyword evidence="1" id="KW-1133">Transmembrane helix</keyword>
<organism evidence="3 4">
    <name type="scientific">Salegentibacter echinorum</name>
    <dbReference type="NCBI Taxonomy" id="1073325"/>
    <lineage>
        <taxon>Bacteria</taxon>
        <taxon>Pseudomonadati</taxon>
        <taxon>Bacteroidota</taxon>
        <taxon>Flavobacteriia</taxon>
        <taxon>Flavobacteriales</taxon>
        <taxon>Flavobacteriaceae</taxon>
        <taxon>Salegentibacter</taxon>
    </lineage>
</organism>
<dbReference type="PANTHER" id="PTHR33258">
    <property type="entry name" value="TRANSPOSASE INSL FOR INSERTION SEQUENCE ELEMENT IS186A-RELATED"/>
    <property type="match status" value="1"/>
</dbReference>
<dbReference type="InterPro" id="IPR012337">
    <property type="entry name" value="RNaseH-like_sf"/>
</dbReference>
<evidence type="ECO:0000313" key="4">
    <source>
        <dbReference type="Proteomes" id="UP000183945"/>
    </source>
</evidence>
<dbReference type="SUPFAM" id="SSF53098">
    <property type="entry name" value="Ribonuclease H-like"/>
    <property type="match status" value="1"/>
</dbReference>
<dbReference type="InterPro" id="IPR002559">
    <property type="entry name" value="Transposase_11"/>
</dbReference>